<evidence type="ECO:0000313" key="2">
    <source>
        <dbReference type="Proteomes" id="UP000076837"/>
    </source>
</evidence>
<dbReference type="Proteomes" id="UP000076837">
    <property type="component" value="Unassembled WGS sequence"/>
</dbReference>
<evidence type="ECO:0000313" key="1">
    <source>
        <dbReference type="EMBL" id="KZM24730.1"/>
    </source>
</evidence>
<sequence>MEPHPLPIIRACCMLLTPLSVQAHCYVSLIYRQPPKYIPPLLNLVEDTVRAPFDLQKYVREGGLTLVGGNLMREGLGTTLCALVPGCTATGEGYNGPKDGTALPDIREYIGV</sequence>
<keyword evidence="2" id="KW-1185">Reference proteome</keyword>
<dbReference type="EMBL" id="JYNV01000153">
    <property type="protein sequence ID" value="KZM24730.1"/>
    <property type="molecule type" value="Genomic_DNA"/>
</dbReference>
<dbReference type="OrthoDB" id="2506647at2759"/>
<organism evidence="1 2">
    <name type="scientific">Didymella rabiei</name>
    <name type="common">Chickpea ascochyta blight fungus</name>
    <name type="synonym">Mycosphaerella rabiei</name>
    <dbReference type="NCBI Taxonomy" id="5454"/>
    <lineage>
        <taxon>Eukaryota</taxon>
        <taxon>Fungi</taxon>
        <taxon>Dikarya</taxon>
        <taxon>Ascomycota</taxon>
        <taxon>Pezizomycotina</taxon>
        <taxon>Dothideomycetes</taxon>
        <taxon>Pleosporomycetidae</taxon>
        <taxon>Pleosporales</taxon>
        <taxon>Pleosporineae</taxon>
        <taxon>Didymellaceae</taxon>
        <taxon>Ascochyta</taxon>
    </lineage>
</organism>
<name>A0A163G7Y0_DIDRA</name>
<gene>
    <name evidence="1" type="ORF">ST47_g4123</name>
</gene>
<dbReference type="AlphaFoldDB" id="A0A163G7Y0"/>
<proteinExistence type="predicted"/>
<protein>
    <submittedName>
        <fullName evidence="1">Uncharacterized protein</fullName>
    </submittedName>
</protein>
<dbReference type="STRING" id="5454.A0A163G7Y0"/>
<comment type="caution">
    <text evidence="1">The sequence shown here is derived from an EMBL/GenBank/DDBJ whole genome shotgun (WGS) entry which is preliminary data.</text>
</comment>
<dbReference type="InterPro" id="IPR036610">
    <property type="entry name" value="PEBP-like_sf"/>
</dbReference>
<dbReference type="Gene3D" id="3.90.280.10">
    <property type="entry name" value="PEBP-like"/>
    <property type="match status" value="1"/>
</dbReference>
<accession>A0A163G7Y0</accession>
<reference evidence="1 2" key="1">
    <citation type="journal article" date="2016" name="Sci. Rep.">
        <title>Draft genome sequencing and secretome analysis of fungal phytopathogen Ascochyta rabiei provides insight into the necrotrophic effector repertoire.</title>
        <authorList>
            <person name="Verma S."/>
            <person name="Gazara R.K."/>
            <person name="Nizam S."/>
            <person name="Parween S."/>
            <person name="Chattopadhyay D."/>
            <person name="Verma P.K."/>
        </authorList>
    </citation>
    <scope>NUCLEOTIDE SEQUENCE [LARGE SCALE GENOMIC DNA]</scope>
    <source>
        <strain evidence="1 2">ArDII</strain>
    </source>
</reference>